<dbReference type="Pfam" id="PF01261">
    <property type="entry name" value="AP_endonuc_2"/>
    <property type="match status" value="1"/>
</dbReference>
<name>A0A0F9M764_9ZZZZ</name>
<dbReference type="SUPFAM" id="SSF51658">
    <property type="entry name" value="Xylose isomerase-like"/>
    <property type="match status" value="1"/>
</dbReference>
<evidence type="ECO:0000259" key="1">
    <source>
        <dbReference type="Pfam" id="PF01261"/>
    </source>
</evidence>
<dbReference type="InterPro" id="IPR036237">
    <property type="entry name" value="Xyl_isomerase-like_sf"/>
</dbReference>
<comment type="caution">
    <text evidence="2">The sequence shown here is derived from an EMBL/GenBank/DDBJ whole genome shotgun (WGS) entry which is preliminary data.</text>
</comment>
<sequence>MDKNRRKVLNSLALAPILLGSPVLFANPFSKTLAASRLQYSINAYSFNLLLSSGEMTFLDMMEFASTLGLNAVDLTGYYFQDFPKIPDDKTLFDLKKKALQLGLNIAWTGVRNNFVTPDKKVRETDIELIKNWLQVSSKLGASIMRIFAGNGTHEGYTREEVKQWMVSDFQDCAKNAEEVGVIAGLQPHNDFLYETDEVIDILKRVDSPWFGLVLDIESLRKGDPYKEIEKLAPYANYWLIKEMVYVNNIPEPVNMKKIAKILKDINYTGYISFERLTDGEPKEIITSMFNDFRTEYEKLS</sequence>
<dbReference type="EMBL" id="LAZR01009461">
    <property type="protein sequence ID" value="KKM72485.1"/>
    <property type="molecule type" value="Genomic_DNA"/>
</dbReference>
<dbReference type="PANTHER" id="PTHR12110">
    <property type="entry name" value="HYDROXYPYRUVATE ISOMERASE"/>
    <property type="match status" value="1"/>
</dbReference>
<dbReference type="InterPro" id="IPR013022">
    <property type="entry name" value="Xyl_isomerase-like_TIM-brl"/>
</dbReference>
<dbReference type="InterPro" id="IPR050312">
    <property type="entry name" value="IolE/XylAMocC-like"/>
</dbReference>
<accession>A0A0F9M764</accession>
<feature type="domain" description="Xylose isomerase-like TIM barrel" evidence="1">
    <location>
        <begin position="63"/>
        <end position="284"/>
    </location>
</feature>
<reference evidence="2" key="1">
    <citation type="journal article" date="2015" name="Nature">
        <title>Complex archaea that bridge the gap between prokaryotes and eukaryotes.</title>
        <authorList>
            <person name="Spang A."/>
            <person name="Saw J.H."/>
            <person name="Jorgensen S.L."/>
            <person name="Zaremba-Niedzwiedzka K."/>
            <person name="Martijn J."/>
            <person name="Lind A.E."/>
            <person name="van Eijk R."/>
            <person name="Schleper C."/>
            <person name="Guy L."/>
            <person name="Ettema T.J."/>
        </authorList>
    </citation>
    <scope>NUCLEOTIDE SEQUENCE</scope>
</reference>
<dbReference type="AlphaFoldDB" id="A0A0F9M764"/>
<protein>
    <recommendedName>
        <fullName evidence="1">Xylose isomerase-like TIM barrel domain-containing protein</fullName>
    </recommendedName>
</protein>
<dbReference type="PANTHER" id="PTHR12110:SF53">
    <property type="entry name" value="BLR5974 PROTEIN"/>
    <property type="match status" value="1"/>
</dbReference>
<dbReference type="Gene3D" id="3.20.20.150">
    <property type="entry name" value="Divalent-metal-dependent TIM barrel enzymes"/>
    <property type="match status" value="1"/>
</dbReference>
<gene>
    <name evidence="2" type="ORF">LCGC14_1420050</name>
</gene>
<proteinExistence type="predicted"/>
<organism evidence="2">
    <name type="scientific">marine sediment metagenome</name>
    <dbReference type="NCBI Taxonomy" id="412755"/>
    <lineage>
        <taxon>unclassified sequences</taxon>
        <taxon>metagenomes</taxon>
        <taxon>ecological metagenomes</taxon>
    </lineage>
</organism>
<evidence type="ECO:0000313" key="2">
    <source>
        <dbReference type="EMBL" id="KKM72485.1"/>
    </source>
</evidence>